<name>A0A937UQ74_9ACTN</name>
<evidence type="ECO:0000313" key="4">
    <source>
        <dbReference type="EMBL" id="MBL7626356.1"/>
    </source>
</evidence>
<sequence>MVIPAPNVSGLADSYERTRPRYPVELFAHAVGLLPADARPTVVDAGAGTGIALEALLPLLPADAEVHAVDVSGEMISLGQEKFPQVTWERGAAEQFLAGRDGVDLVVAALSYQWMDRPAFLASAARALRPGGVCMVVQNDRDYRPGGLPADYEDLLKEISPFYSPGYRGTIDVEGELAAAFDQVERRREVWRQPLPVDEFIRVSSTSTQGQRAIATAGPLYLSRLRALCARHARDGLVHVPHVTEAFYGRARG</sequence>
<evidence type="ECO:0000256" key="1">
    <source>
        <dbReference type="ARBA" id="ARBA00022603"/>
    </source>
</evidence>
<evidence type="ECO:0000256" key="2">
    <source>
        <dbReference type="ARBA" id="ARBA00022679"/>
    </source>
</evidence>
<proteinExistence type="predicted"/>
<dbReference type="PANTHER" id="PTHR44942:SF4">
    <property type="entry name" value="METHYLTRANSFERASE TYPE 11 DOMAIN-CONTAINING PROTEIN"/>
    <property type="match status" value="1"/>
</dbReference>
<dbReference type="SUPFAM" id="SSF53335">
    <property type="entry name" value="S-adenosyl-L-methionine-dependent methyltransferases"/>
    <property type="match status" value="1"/>
</dbReference>
<comment type="caution">
    <text evidence="4">The sequence shown here is derived from an EMBL/GenBank/DDBJ whole genome shotgun (WGS) entry which is preliminary data.</text>
</comment>
<keyword evidence="5" id="KW-1185">Reference proteome</keyword>
<dbReference type="InterPro" id="IPR029063">
    <property type="entry name" value="SAM-dependent_MTases_sf"/>
</dbReference>
<dbReference type="Proteomes" id="UP000604475">
    <property type="component" value="Unassembled WGS sequence"/>
</dbReference>
<dbReference type="RefSeq" id="WP_203005552.1">
    <property type="nucleotide sequence ID" value="NZ_JADWYU010000238.1"/>
</dbReference>
<dbReference type="AlphaFoldDB" id="A0A937UQ74"/>
<organism evidence="4 5">
    <name type="scientific">Frankia nepalensis</name>
    <dbReference type="NCBI Taxonomy" id="1836974"/>
    <lineage>
        <taxon>Bacteria</taxon>
        <taxon>Bacillati</taxon>
        <taxon>Actinomycetota</taxon>
        <taxon>Actinomycetes</taxon>
        <taxon>Frankiales</taxon>
        <taxon>Frankiaceae</taxon>
        <taxon>Frankia</taxon>
    </lineage>
</organism>
<gene>
    <name evidence="4" type="ORF">I7412_04030</name>
</gene>
<evidence type="ECO:0000259" key="3">
    <source>
        <dbReference type="Pfam" id="PF13649"/>
    </source>
</evidence>
<protein>
    <submittedName>
        <fullName evidence="4">Class I SAM-dependent methyltransferase</fullName>
    </submittedName>
</protein>
<dbReference type="PANTHER" id="PTHR44942">
    <property type="entry name" value="METHYLTRANSF_11 DOMAIN-CONTAINING PROTEIN"/>
    <property type="match status" value="1"/>
</dbReference>
<dbReference type="CDD" id="cd02440">
    <property type="entry name" value="AdoMet_MTases"/>
    <property type="match status" value="1"/>
</dbReference>
<dbReference type="GO" id="GO:0008168">
    <property type="term" value="F:methyltransferase activity"/>
    <property type="evidence" value="ECO:0007669"/>
    <property type="project" value="UniProtKB-KW"/>
</dbReference>
<keyword evidence="2" id="KW-0808">Transferase</keyword>
<dbReference type="InterPro" id="IPR051052">
    <property type="entry name" value="Diverse_substrate_MTase"/>
</dbReference>
<evidence type="ECO:0000313" key="5">
    <source>
        <dbReference type="Proteomes" id="UP000604475"/>
    </source>
</evidence>
<feature type="domain" description="Methyltransferase" evidence="3">
    <location>
        <begin position="42"/>
        <end position="132"/>
    </location>
</feature>
<dbReference type="Gene3D" id="3.40.50.150">
    <property type="entry name" value="Vaccinia Virus protein VP39"/>
    <property type="match status" value="1"/>
</dbReference>
<dbReference type="InterPro" id="IPR041698">
    <property type="entry name" value="Methyltransf_25"/>
</dbReference>
<dbReference type="GO" id="GO:0032259">
    <property type="term" value="P:methylation"/>
    <property type="evidence" value="ECO:0007669"/>
    <property type="project" value="UniProtKB-KW"/>
</dbReference>
<dbReference type="Pfam" id="PF13649">
    <property type="entry name" value="Methyltransf_25"/>
    <property type="match status" value="1"/>
</dbReference>
<reference evidence="4" key="1">
    <citation type="submission" date="2020-12" db="EMBL/GenBank/DDBJ databases">
        <title>Genomic characterization of non-nitrogen-fixing Frankia strains.</title>
        <authorList>
            <person name="Carlos-Shanley C."/>
            <person name="Guerra T."/>
            <person name="Hahn D."/>
        </authorList>
    </citation>
    <scope>NUCLEOTIDE SEQUENCE</scope>
    <source>
        <strain evidence="4">CN6</strain>
    </source>
</reference>
<dbReference type="EMBL" id="JAEACQ010000129">
    <property type="protein sequence ID" value="MBL7626356.1"/>
    <property type="molecule type" value="Genomic_DNA"/>
</dbReference>
<keyword evidence="1 4" id="KW-0489">Methyltransferase</keyword>
<accession>A0A937UQ74</accession>